<dbReference type="InterPro" id="IPR011042">
    <property type="entry name" value="6-blade_b-propeller_TolB-like"/>
</dbReference>
<feature type="region of interest" description="Disordered" evidence="2">
    <location>
        <begin position="781"/>
        <end position="805"/>
    </location>
</feature>
<dbReference type="AlphaFoldDB" id="A0A8J6XUG5"/>
<accession>A0A8J6XUG5</accession>
<evidence type="ECO:0000259" key="3">
    <source>
        <dbReference type="Pfam" id="PF16472"/>
    </source>
</evidence>
<evidence type="ECO:0000256" key="1">
    <source>
        <dbReference type="ARBA" id="ARBA00009820"/>
    </source>
</evidence>
<evidence type="ECO:0000313" key="5">
    <source>
        <dbReference type="Proteomes" id="UP000648239"/>
    </source>
</evidence>
<evidence type="ECO:0000256" key="2">
    <source>
        <dbReference type="SAM" id="MobiDB-lite"/>
    </source>
</evidence>
<dbReference type="EMBL" id="JACXWD010000006">
    <property type="protein sequence ID" value="MBD3867161.1"/>
    <property type="molecule type" value="Genomic_DNA"/>
</dbReference>
<evidence type="ECO:0000313" key="4">
    <source>
        <dbReference type="EMBL" id="MBD3867161.1"/>
    </source>
</evidence>
<dbReference type="Pfam" id="PF16472">
    <property type="entry name" value="DUF5050"/>
    <property type="match status" value="1"/>
</dbReference>
<sequence length="805" mass="84361">MSTDLFGSNPDHCWQLASWDAVSGLGSAVTSFTHGVGSDGAVVSVSDDGQWLGIISSSDPLGQNHDGSQELFVMHPDGSGLAQLTDDPAPNAPPILSVAMAGSGSRLVFLSSTDPLGTNPAYDPVLFAVDRDGTDLLQLTTVSIGETGLFAVSDDGLRIVFTASGDPLGANADGGREIFAMDGDGTGLRQLTASSTGNSERPVISGDGTGVAFQSSADLTGTNPGGYKVFTIRWDGTALTQVTPSDASATTPSITDDGGTVFYGSNREIWSVASDGTGVSQLTTSSSPLVNRAPVVSGDGSRIVFEIYGGEYQLGDNPDGGAELMAMNSSGAGLVQLTSNDPKGARVSPEITPDGSRIVFEAWELYRVQADGSDLFQVIDLGAFPAENPGVSGDGLILVFDSVADPLGQNPGGEYQVFSVNADGSGLRQLTPEQSSSCGSARHPVIATDGSWVVFQSCNNYSGGNWDRSAELFRVRPDGTGLSQITDDDDPIIKWPRVNATGNWITYQQGGEPGAGLEIYRIRTDGTGLQQIATDPVYGALTPDISGIGDRIVYASAADPLGTNPDHNWEIFLWREAGDSTSQMTTTTSGDNFEPRISRDGRKVFFKSSSPLFEDNPTGMNDAYRIDIDTDRVERAGGVRRYPSDLPNGSLGNRYYHIATDETGDHAVFAGSGNWELTNPDYDRELFLVDYTTPARITVGKDEPTLVSWDAEPSPLRYDLIRGDLAGLAAGSGGAVDLGTVLCIEDDSPDTNNLGHEDPDSPVTGEAFFYLYRGSQGLNDGPGSFGAGSGGGERTPASGDCPSGI</sequence>
<proteinExistence type="inferred from homology"/>
<dbReference type="PANTHER" id="PTHR36842">
    <property type="entry name" value="PROTEIN TOLB HOMOLOG"/>
    <property type="match status" value="1"/>
</dbReference>
<dbReference type="PANTHER" id="PTHR36842:SF1">
    <property type="entry name" value="PROTEIN TOLB"/>
    <property type="match status" value="1"/>
</dbReference>
<name>A0A8J6XUG5_9BACT</name>
<dbReference type="SUPFAM" id="SSF82171">
    <property type="entry name" value="DPP6 N-terminal domain-like"/>
    <property type="match status" value="2"/>
</dbReference>
<feature type="domain" description="Prolow-density lipoprotein receptor-related protein 1-like beta-propeller" evidence="3">
    <location>
        <begin position="410"/>
        <end position="538"/>
    </location>
</feature>
<organism evidence="4 5">
    <name type="scientific">Candidatus Polarisedimenticola svalbardensis</name>
    <dbReference type="NCBI Taxonomy" id="2886004"/>
    <lineage>
        <taxon>Bacteria</taxon>
        <taxon>Pseudomonadati</taxon>
        <taxon>Acidobacteriota</taxon>
        <taxon>Candidatus Polarisedimenticolia</taxon>
        <taxon>Candidatus Polarisedimenticolales</taxon>
        <taxon>Candidatus Polarisedimenticolaceae</taxon>
        <taxon>Candidatus Polarisedimenticola</taxon>
    </lineage>
</organism>
<dbReference type="SUPFAM" id="SSF69304">
    <property type="entry name" value="Tricorn protease N-terminal domain"/>
    <property type="match status" value="1"/>
</dbReference>
<comment type="similarity">
    <text evidence="1">Belongs to the TolB family.</text>
</comment>
<dbReference type="InterPro" id="IPR032485">
    <property type="entry name" value="LRP1-like_beta_prop"/>
</dbReference>
<dbReference type="Gene3D" id="2.120.10.30">
    <property type="entry name" value="TolB, C-terminal domain"/>
    <property type="match status" value="5"/>
</dbReference>
<protein>
    <submittedName>
        <fullName evidence="4">PD40 domain-containing protein</fullName>
    </submittedName>
</protein>
<comment type="caution">
    <text evidence="4">The sequence shown here is derived from an EMBL/GenBank/DDBJ whole genome shotgun (WGS) entry which is preliminary data.</text>
</comment>
<dbReference type="Pfam" id="PF07676">
    <property type="entry name" value="PD40"/>
    <property type="match status" value="1"/>
</dbReference>
<dbReference type="InterPro" id="IPR011659">
    <property type="entry name" value="WD40"/>
</dbReference>
<feature type="compositionally biased region" description="Gly residues" evidence="2">
    <location>
        <begin position="783"/>
        <end position="793"/>
    </location>
</feature>
<reference evidence="4 5" key="1">
    <citation type="submission" date="2020-08" db="EMBL/GenBank/DDBJ databases">
        <title>Acidobacteriota in marine sediments use diverse sulfur dissimilation pathways.</title>
        <authorList>
            <person name="Wasmund K."/>
        </authorList>
    </citation>
    <scope>NUCLEOTIDE SEQUENCE [LARGE SCALE GENOMIC DNA]</scope>
    <source>
        <strain evidence="4">MAG AM4</strain>
    </source>
</reference>
<dbReference type="Proteomes" id="UP000648239">
    <property type="component" value="Unassembled WGS sequence"/>
</dbReference>
<gene>
    <name evidence="4" type="ORF">IFK94_03465</name>
</gene>